<evidence type="ECO:0000313" key="4">
    <source>
        <dbReference type="Proteomes" id="UP000811246"/>
    </source>
</evidence>
<feature type="coiled-coil region" evidence="1">
    <location>
        <begin position="104"/>
        <end position="371"/>
    </location>
</feature>
<feature type="compositionally biased region" description="Basic residues" evidence="2">
    <location>
        <begin position="7"/>
        <end position="18"/>
    </location>
</feature>
<protein>
    <submittedName>
        <fullName evidence="3">Uncharacterized protein</fullName>
    </submittedName>
</protein>
<dbReference type="EMBL" id="CM031834">
    <property type="protein sequence ID" value="KAG6693329.1"/>
    <property type="molecule type" value="Genomic_DNA"/>
</dbReference>
<evidence type="ECO:0000313" key="3">
    <source>
        <dbReference type="EMBL" id="KAG6693329.1"/>
    </source>
</evidence>
<dbReference type="Proteomes" id="UP000811246">
    <property type="component" value="Chromosome 10"/>
</dbReference>
<keyword evidence="1" id="KW-0175">Coiled coil</keyword>
<proteinExistence type="predicted"/>
<reference evidence="3" key="1">
    <citation type="submission" date="2021-01" db="EMBL/GenBank/DDBJ databases">
        <authorList>
            <person name="Lovell J.T."/>
            <person name="Bentley N."/>
            <person name="Bhattarai G."/>
            <person name="Jenkins J.W."/>
            <person name="Sreedasyam A."/>
            <person name="Alarcon Y."/>
            <person name="Bock C."/>
            <person name="Boston L."/>
            <person name="Carlson J."/>
            <person name="Cervantes K."/>
            <person name="Clermont K."/>
            <person name="Krom N."/>
            <person name="Kubenka K."/>
            <person name="Mamidi S."/>
            <person name="Mattison C."/>
            <person name="Monteros M."/>
            <person name="Pisani C."/>
            <person name="Plott C."/>
            <person name="Rajasekar S."/>
            <person name="Rhein H.S."/>
            <person name="Rohla C."/>
            <person name="Song M."/>
            <person name="Hilaire R.S."/>
            <person name="Shu S."/>
            <person name="Wells L."/>
            <person name="Wang X."/>
            <person name="Webber J."/>
            <person name="Heerema R.J."/>
            <person name="Klein P."/>
            <person name="Conner P."/>
            <person name="Grauke L."/>
            <person name="Grimwood J."/>
            <person name="Schmutz J."/>
            <person name="Randall J.J."/>
        </authorList>
    </citation>
    <scope>NUCLEOTIDE SEQUENCE</scope>
    <source>
        <tissue evidence="3">Leaf</tissue>
    </source>
</reference>
<name>A0A922DYW6_CARIL</name>
<evidence type="ECO:0000256" key="2">
    <source>
        <dbReference type="SAM" id="MobiDB-lite"/>
    </source>
</evidence>
<feature type="region of interest" description="Disordered" evidence="2">
    <location>
        <begin position="1"/>
        <end position="50"/>
    </location>
</feature>
<gene>
    <name evidence="3" type="ORF">I3842_10G163400</name>
</gene>
<dbReference type="EMBL" id="CM031834">
    <property type="protein sequence ID" value="KAG6693337.1"/>
    <property type="molecule type" value="Genomic_DNA"/>
</dbReference>
<accession>A0A922DYW6</accession>
<organism evidence="3 4">
    <name type="scientific">Carya illinoinensis</name>
    <name type="common">Pecan</name>
    <dbReference type="NCBI Taxonomy" id="32201"/>
    <lineage>
        <taxon>Eukaryota</taxon>
        <taxon>Viridiplantae</taxon>
        <taxon>Streptophyta</taxon>
        <taxon>Embryophyta</taxon>
        <taxon>Tracheophyta</taxon>
        <taxon>Spermatophyta</taxon>
        <taxon>Magnoliopsida</taxon>
        <taxon>eudicotyledons</taxon>
        <taxon>Gunneridae</taxon>
        <taxon>Pentapetalae</taxon>
        <taxon>rosids</taxon>
        <taxon>fabids</taxon>
        <taxon>Fagales</taxon>
        <taxon>Juglandaceae</taxon>
        <taxon>Carya</taxon>
    </lineage>
</organism>
<sequence>MEEEMKKKRNKKKKRKQSKATEDIAVDAGETASLDQNHESNGQDDNGQVSETADAHNHVQNINVDPKGHLPNGTEGASLEETVKVLQNENEWHIKKEATLEETVKQLQQKNHLYIQKEASLEETVKMFQNENEWHIKKEATLEETIKQLQQKNHSYVQKEASLEERVKVLQNENECYIKKEATLEEKVKKLQQKNHSSIQKEASLEETVKLLQNENQSHIKRKATLEETINQLQHECHSYIQKEESLEEKVKHLEREKGFWIIKENSTKETLANLHGDAAKLQAQVVELEEFRSNLLQENQRLMDIISGLQSQIQNLERSTSSTSLSVDLKMHGSEHEDLNSQMEGALALVEKLMTENAELVEKVNKLYVELDRRITTDGLPSATGSIQMFETTETASVDPILESNENLSLAGKELESNKIVPMKIENIGIDNVDFEHAAVIPTSLASEETGEIVQISMDENEIQDTELQAANNDEKTAVPLSDSPLVGAPFRLISFVTRYVSGADLVNKNSSH</sequence>
<comment type="caution">
    <text evidence="3">The sequence shown here is derived from an EMBL/GenBank/DDBJ whole genome shotgun (WGS) entry which is preliminary data.</text>
</comment>
<evidence type="ECO:0000256" key="1">
    <source>
        <dbReference type="SAM" id="Coils"/>
    </source>
</evidence>
<dbReference type="AlphaFoldDB" id="A0A922DYW6"/>
<feature type="compositionally biased region" description="Polar residues" evidence="2">
    <location>
        <begin position="33"/>
        <end position="50"/>
    </location>
</feature>